<dbReference type="Pfam" id="PF05569">
    <property type="entry name" value="Peptidase_M56"/>
    <property type="match status" value="1"/>
</dbReference>
<keyword evidence="1" id="KW-0812">Transmembrane</keyword>
<keyword evidence="1" id="KW-1133">Transmembrane helix</keyword>
<accession>A0ABS5LAE2</accession>
<feature type="domain" description="Peptidase M56" evidence="2">
    <location>
        <begin position="49"/>
        <end position="242"/>
    </location>
</feature>
<dbReference type="InterPro" id="IPR052173">
    <property type="entry name" value="Beta-lactam_resp_regulator"/>
</dbReference>
<dbReference type="PANTHER" id="PTHR34978">
    <property type="entry name" value="POSSIBLE SENSOR-TRANSDUCER PROTEIN BLAR"/>
    <property type="match status" value="1"/>
</dbReference>
<proteinExistence type="predicted"/>
<gene>
    <name evidence="3" type="ORF">J9317_02725</name>
</gene>
<dbReference type="PANTHER" id="PTHR34978:SF3">
    <property type="entry name" value="SLR0241 PROTEIN"/>
    <property type="match status" value="1"/>
</dbReference>
<dbReference type="CDD" id="cd07326">
    <property type="entry name" value="M56_BlaR1_MecR1_like"/>
    <property type="match status" value="1"/>
</dbReference>
<dbReference type="RefSeq" id="WP_211556328.1">
    <property type="nucleotide sequence ID" value="NZ_JAGVRK010000001.1"/>
</dbReference>
<evidence type="ECO:0000313" key="4">
    <source>
        <dbReference type="Proteomes" id="UP000682403"/>
    </source>
</evidence>
<dbReference type="Proteomes" id="UP000682403">
    <property type="component" value="Unassembled WGS sequence"/>
</dbReference>
<evidence type="ECO:0000256" key="1">
    <source>
        <dbReference type="SAM" id="Phobius"/>
    </source>
</evidence>
<sequence>MWERRSKRIFGFAVVLSGLLILQMAVYAYQLLCQGTFGVNLYGACHSLFKQIGLSSVAVTLDVLIVFTLISIGYHLSKQILLYRRFCRELGMSRDEMESKQLENRFGHKISVINQTEPAAFTAGYLRPVIIVSSGMLDLLNDQELQAVIYHEQFHQSQRDPLKKCILQFIASTLWYIPIFKWWKKHYELTKEVLADRFAIKSSGSIAGLSQALLKMMKWGKTNNSPHTVSISETAINYRIMHLLDPETSEPVKTPRSAVIASVQVVLVLAGMFIISP</sequence>
<name>A0ABS5LAE2_9BACI</name>
<organism evidence="3 4">
    <name type="scientific">Metabacillus flavus</name>
    <dbReference type="NCBI Taxonomy" id="2823519"/>
    <lineage>
        <taxon>Bacteria</taxon>
        <taxon>Bacillati</taxon>
        <taxon>Bacillota</taxon>
        <taxon>Bacilli</taxon>
        <taxon>Bacillales</taxon>
        <taxon>Bacillaceae</taxon>
        <taxon>Metabacillus</taxon>
    </lineage>
</organism>
<evidence type="ECO:0000313" key="3">
    <source>
        <dbReference type="EMBL" id="MBS2967687.1"/>
    </source>
</evidence>
<comment type="caution">
    <text evidence="3">The sequence shown here is derived from an EMBL/GenBank/DDBJ whole genome shotgun (WGS) entry which is preliminary data.</text>
</comment>
<keyword evidence="4" id="KW-1185">Reference proteome</keyword>
<evidence type="ECO:0000259" key="2">
    <source>
        <dbReference type="Pfam" id="PF05569"/>
    </source>
</evidence>
<protein>
    <submittedName>
        <fullName evidence="3">M56 family metallopeptidase</fullName>
    </submittedName>
</protein>
<dbReference type="InterPro" id="IPR008756">
    <property type="entry name" value="Peptidase_M56"/>
</dbReference>
<keyword evidence="1" id="KW-0472">Membrane</keyword>
<feature type="transmembrane region" description="Helical" evidence="1">
    <location>
        <begin position="52"/>
        <end position="76"/>
    </location>
</feature>
<reference evidence="3 4" key="1">
    <citation type="submission" date="2021-04" db="EMBL/GenBank/DDBJ databases">
        <title>Metabacillus sp. strain KIGAM252 whole genome sequence.</title>
        <authorList>
            <person name="Seo M.-J."/>
            <person name="Cho E.-S."/>
            <person name="Hwang C.Y."/>
            <person name="Yoon D.J."/>
        </authorList>
    </citation>
    <scope>NUCLEOTIDE SEQUENCE [LARGE SCALE GENOMIC DNA]</scope>
    <source>
        <strain evidence="3 4">KIGAM252</strain>
    </source>
</reference>
<feature type="transmembrane region" description="Helical" evidence="1">
    <location>
        <begin position="257"/>
        <end position="275"/>
    </location>
</feature>
<dbReference type="EMBL" id="JAGVRK010000001">
    <property type="protein sequence ID" value="MBS2967687.1"/>
    <property type="molecule type" value="Genomic_DNA"/>
</dbReference>
<dbReference type="Gene3D" id="3.30.2010.10">
    <property type="entry name" value="Metalloproteases ('zincins'), catalytic domain"/>
    <property type="match status" value="1"/>
</dbReference>